<sequence>MSPDVDLPRLRRTLGDPALGRLVAALARRVELGRPLTGTLVLRHPAADELHAIRALLGSGRAGGGGHSSGSVTIPLRKLAATLADAAVAPDLHTAVQALTGRITPRTERISAEEAARDTATAVLAAGRHAGCAWYDAWAAGLRADGTLTRLIRRGETGQVTAAVAALDLLPAPGLPLPVLAERATGDTKALAATPLAGLILRALALRSHTAPPRGGEAERTLWESAGVLTDDLSSHVLVLGLPARGDEPLADWLTQAAQRRTPFRVTLHQLVTMPIAPAAGVVHVCENPSVLRAAVAAPATGPLICTEGNPSAACHRLLTSLHRAGVTIRWRGDFDWTGLRTTASAATRYTAQPWRMSAADYESALAAGDSEPLRGSPAPSPWDPALARRMRETGRAVMEERMLPLLLADLATQT</sequence>
<dbReference type="EMBL" id="BAAAPF010000084">
    <property type="protein sequence ID" value="GAA2124879.1"/>
    <property type="molecule type" value="Genomic_DNA"/>
</dbReference>
<protein>
    <recommendedName>
        <fullName evidence="5">TIGR02679 family protein</fullName>
    </recommendedName>
</protein>
<reference evidence="4" key="1">
    <citation type="journal article" date="2019" name="Int. J. Syst. Evol. Microbiol.">
        <title>The Global Catalogue of Microorganisms (GCM) 10K type strain sequencing project: providing services to taxonomists for standard genome sequencing and annotation.</title>
        <authorList>
            <consortium name="The Broad Institute Genomics Platform"/>
            <consortium name="The Broad Institute Genome Sequencing Center for Infectious Disease"/>
            <person name="Wu L."/>
            <person name="Ma J."/>
        </authorList>
    </citation>
    <scope>NUCLEOTIDE SEQUENCE [LARGE SCALE GENOMIC DNA]</scope>
    <source>
        <strain evidence="4">JCM 15481</strain>
    </source>
</reference>
<dbReference type="Pfam" id="PF11796">
    <property type="entry name" value="DUF3323"/>
    <property type="match status" value="1"/>
</dbReference>
<name>A0ABP5K1T8_9ACTN</name>
<evidence type="ECO:0000313" key="3">
    <source>
        <dbReference type="EMBL" id="GAA2124879.1"/>
    </source>
</evidence>
<dbReference type="NCBIfam" id="TIGR02679">
    <property type="entry name" value="TIGR02679 family protein"/>
    <property type="match status" value="1"/>
</dbReference>
<dbReference type="Pfam" id="PF09664">
    <property type="entry name" value="DUF2399"/>
    <property type="match status" value="1"/>
</dbReference>
<evidence type="ECO:0000259" key="2">
    <source>
        <dbReference type="Pfam" id="PF11796"/>
    </source>
</evidence>
<dbReference type="Proteomes" id="UP001500443">
    <property type="component" value="Unassembled WGS sequence"/>
</dbReference>
<gene>
    <name evidence="3" type="ORF">GCM10009802_30100</name>
</gene>
<proteinExistence type="predicted"/>
<accession>A0ABP5K1T8</accession>
<dbReference type="RefSeq" id="WP_344290518.1">
    <property type="nucleotide sequence ID" value="NZ_BAAAPF010000084.1"/>
</dbReference>
<keyword evidence="4" id="KW-1185">Reference proteome</keyword>
<evidence type="ECO:0000259" key="1">
    <source>
        <dbReference type="Pfam" id="PF09664"/>
    </source>
</evidence>
<dbReference type="InterPro" id="IPR024466">
    <property type="entry name" value="CHP02679_N"/>
</dbReference>
<feature type="domain" description="Conserved hypothetical protein CHP02679 N terminus" evidence="2">
    <location>
        <begin position="36"/>
        <end position="244"/>
    </location>
</feature>
<evidence type="ECO:0000313" key="4">
    <source>
        <dbReference type="Proteomes" id="UP001500443"/>
    </source>
</evidence>
<comment type="caution">
    <text evidence="3">The sequence shown here is derived from an EMBL/GenBank/DDBJ whole genome shotgun (WGS) entry which is preliminary data.</text>
</comment>
<organism evidence="3 4">
    <name type="scientific">Streptomyces synnematoformans</name>
    <dbReference type="NCBI Taxonomy" id="415721"/>
    <lineage>
        <taxon>Bacteria</taxon>
        <taxon>Bacillati</taxon>
        <taxon>Actinomycetota</taxon>
        <taxon>Actinomycetes</taxon>
        <taxon>Kitasatosporales</taxon>
        <taxon>Streptomycetaceae</taxon>
        <taxon>Streptomyces</taxon>
    </lineage>
</organism>
<evidence type="ECO:0008006" key="5">
    <source>
        <dbReference type="Google" id="ProtNLM"/>
    </source>
</evidence>
<dbReference type="InterPro" id="IPR024465">
    <property type="entry name" value="DUF2399"/>
</dbReference>
<dbReference type="InterPro" id="IPR013495">
    <property type="entry name" value="CHP02679"/>
</dbReference>
<feature type="domain" description="DUF2399" evidence="1">
    <location>
        <begin position="266"/>
        <end position="411"/>
    </location>
</feature>